<evidence type="ECO:0000256" key="2">
    <source>
        <dbReference type="ARBA" id="ARBA00022529"/>
    </source>
</evidence>
<dbReference type="HAMAP" id="MF_04110">
    <property type="entry name" value="ENDOLYSIN_T4"/>
    <property type="match status" value="1"/>
</dbReference>
<accession>A0A7V7QJ08</accession>
<dbReference type="Gene3D" id="1.10.530.40">
    <property type="match status" value="1"/>
</dbReference>
<evidence type="ECO:0000313" key="8">
    <source>
        <dbReference type="EMBL" id="KAB1437547.1"/>
    </source>
</evidence>
<dbReference type="AlphaFoldDB" id="A0A7V7QJ08"/>
<keyword evidence="2 7" id="KW-0929">Antimicrobial</keyword>
<keyword evidence="9" id="KW-1185">Reference proteome</keyword>
<dbReference type="InterPro" id="IPR033907">
    <property type="entry name" value="Endolysin_autolysin"/>
</dbReference>
<dbReference type="InterPro" id="IPR002196">
    <property type="entry name" value="Glyco_hydro_24"/>
</dbReference>
<keyword evidence="4 7" id="KW-0378">Hydrolase</keyword>
<dbReference type="GO" id="GO:0016998">
    <property type="term" value="P:cell wall macromolecule catabolic process"/>
    <property type="evidence" value="ECO:0007669"/>
    <property type="project" value="InterPro"/>
</dbReference>
<dbReference type="EMBL" id="WAGX01000005">
    <property type="protein sequence ID" value="KAB1437547.1"/>
    <property type="molecule type" value="Genomic_DNA"/>
</dbReference>
<proteinExistence type="inferred from homology"/>
<dbReference type="PANTHER" id="PTHR38107">
    <property type="match status" value="1"/>
</dbReference>
<evidence type="ECO:0000256" key="7">
    <source>
        <dbReference type="RuleBase" id="RU003788"/>
    </source>
</evidence>
<protein>
    <recommendedName>
        <fullName evidence="7">Lysozyme</fullName>
        <ecNumber evidence="7">3.2.1.17</ecNumber>
    </recommendedName>
</protein>
<dbReference type="GO" id="GO:0009253">
    <property type="term" value="P:peptidoglycan catabolic process"/>
    <property type="evidence" value="ECO:0007669"/>
    <property type="project" value="InterPro"/>
</dbReference>
<dbReference type="SUPFAM" id="SSF47090">
    <property type="entry name" value="PGBD-like"/>
    <property type="match status" value="1"/>
</dbReference>
<reference evidence="8 9" key="2">
    <citation type="submission" date="2020-02" db="EMBL/GenBank/DDBJ databases">
        <title>Candidatus Galacturonibacter soehngenii shows hetero-acetogenic catabolism of galacturonic acid but lacks a canonical carbon monoxide dehydrogenase/acetyl-CoA synthase complex.</title>
        <authorList>
            <person name="Diender M."/>
            <person name="Stouten G.R."/>
            <person name="Petersen J.F."/>
            <person name="Nielsen P.H."/>
            <person name="Dueholm M.S."/>
            <person name="Pronk J.T."/>
            <person name="Van Loosdrecht M.C.M."/>
        </authorList>
    </citation>
    <scope>NUCLEOTIDE SEQUENCE [LARGE SCALE GENOMIC DNA]</scope>
    <source>
        <strain evidence="8">GalUA</strain>
    </source>
</reference>
<comment type="catalytic activity">
    <reaction evidence="1 7">
        <text>Hydrolysis of (1-&gt;4)-beta-linkages between N-acetylmuramic acid and N-acetyl-D-glucosamine residues in a peptidoglycan and between N-acetyl-D-glucosamine residues in chitodextrins.</text>
        <dbReference type="EC" id="3.2.1.17"/>
    </reaction>
</comment>
<name>A0A7V7QJ08_9FIRM</name>
<keyword evidence="6 7" id="KW-0326">Glycosidase</keyword>
<organism evidence="8 9">
    <name type="scientific">Candidatus Galacturonatibacter soehngenii</name>
    <dbReference type="NCBI Taxonomy" id="2307010"/>
    <lineage>
        <taxon>Bacteria</taxon>
        <taxon>Bacillati</taxon>
        <taxon>Bacillota</taxon>
        <taxon>Clostridia</taxon>
        <taxon>Lachnospirales</taxon>
        <taxon>Lachnospiraceae</taxon>
        <taxon>Candidatus Galacturonatibacter</taxon>
    </lineage>
</organism>
<dbReference type="EC" id="3.2.1.17" evidence="7"/>
<evidence type="ECO:0000256" key="6">
    <source>
        <dbReference type="ARBA" id="ARBA00023295"/>
    </source>
</evidence>
<dbReference type="InterPro" id="IPR034690">
    <property type="entry name" value="Endolysin_T4_type"/>
</dbReference>
<gene>
    <name evidence="8" type="ORF">F7O84_08030</name>
</gene>
<keyword evidence="5" id="KW-1035">Host cytoplasm</keyword>
<dbReference type="InterPro" id="IPR036365">
    <property type="entry name" value="PGBD-like_sf"/>
</dbReference>
<evidence type="ECO:0000313" key="9">
    <source>
        <dbReference type="Proteomes" id="UP000461768"/>
    </source>
</evidence>
<dbReference type="SUPFAM" id="SSF53955">
    <property type="entry name" value="Lysozyme-like"/>
    <property type="match status" value="1"/>
</dbReference>
<dbReference type="PANTHER" id="PTHR38107:SF4">
    <property type="entry name" value="LYSOZYME"/>
    <property type="match status" value="1"/>
</dbReference>
<evidence type="ECO:0000256" key="3">
    <source>
        <dbReference type="ARBA" id="ARBA00022638"/>
    </source>
</evidence>
<sequence>MGNQIQRVSKITLFFKKKRGKHMRKTSSVGIELIKRFEGCRLAAYLCPAKKWTIGYGHTGYVKFFKKNVCAGMTITMEQALELLQDDLARSEANVNSFYKRYTWNQNEFDALVSFAHNLGSINQLTANGLRSRSVIAEKMLLYINKGTSFEEGLKVRRKAEQALFLKGVVDQEILSPSSAGLSAREIKANIILVQKWLNQEYGEYFKKCKLTGYKLLVEDGLRGNKTRAALTIVLQVHLNSLGANLTVDGEYGTKTNDAVKKYLIVKEGTKDVSAKIVQAILYLYGYNPQAFREEFTEDSATALGQCQRDNNLNQDKIAGVVFFSTFLKQR</sequence>
<evidence type="ECO:0000256" key="1">
    <source>
        <dbReference type="ARBA" id="ARBA00000632"/>
    </source>
</evidence>
<dbReference type="GO" id="GO:0003796">
    <property type="term" value="F:lysozyme activity"/>
    <property type="evidence" value="ECO:0007669"/>
    <property type="project" value="UniProtKB-EC"/>
</dbReference>
<dbReference type="Proteomes" id="UP000461768">
    <property type="component" value="Unassembled WGS sequence"/>
</dbReference>
<keyword evidence="3 7" id="KW-0081">Bacteriolytic enzyme</keyword>
<dbReference type="InterPro" id="IPR051018">
    <property type="entry name" value="Bacteriophage_GH24"/>
</dbReference>
<reference evidence="8 9" key="1">
    <citation type="submission" date="2019-09" db="EMBL/GenBank/DDBJ databases">
        <authorList>
            <person name="Valk L.C."/>
        </authorList>
    </citation>
    <scope>NUCLEOTIDE SEQUENCE [LARGE SCALE GENOMIC DNA]</scope>
    <source>
        <strain evidence="8">GalUA</strain>
    </source>
</reference>
<evidence type="ECO:0000256" key="4">
    <source>
        <dbReference type="ARBA" id="ARBA00022801"/>
    </source>
</evidence>
<dbReference type="InterPro" id="IPR023347">
    <property type="entry name" value="Lysozyme_dom_sf"/>
</dbReference>
<dbReference type="CDD" id="cd00737">
    <property type="entry name" value="lyz_endolysin_autolysin"/>
    <property type="match status" value="1"/>
</dbReference>
<dbReference type="GO" id="GO:0031640">
    <property type="term" value="P:killing of cells of another organism"/>
    <property type="evidence" value="ECO:0007669"/>
    <property type="project" value="UniProtKB-KW"/>
</dbReference>
<dbReference type="OrthoDB" id="529831at2"/>
<dbReference type="GO" id="GO:0042742">
    <property type="term" value="P:defense response to bacterium"/>
    <property type="evidence" value="ECO:0007669"/>
    <property type="project" value="UniProtKB-KW"/>
</dbReference>
<evidence type="ECO:0000256" key="5">
    <source>
        <dbReference type="ARBA" id="ARBA00023200"/>
    </source>
</evidence>
<dbReference type="InterPro" id="IPR023346">
    <property type="entry name" value="Lysozyme-like_dom_sf"/>
</dbReference>
<comment type="caution">
    <text evidence="8">The sequence shown here is derived from an EMBL/GenBank/DDBJ whole genome shotgun (WGS) entry which is preliminary data.</text>
</comment>
<comment type="similarity">
    <text evidence="7">Belongs to the glycosyl hydrolase 24 family.</text>
</comment>
<dbReference type="Pfam" id="PF00959">
    <property type="entry name" value="Phage_lysozyme"/>
    <property type="match status" value="1"/>
</dbReference>